<evidence type="ECO:0000313" key="2">
    <source>
        <dbReference type="EMBL" id="BAU48516.1"/>
    </source>
</evidence>
<organism evidence="2 3">
    <name type="scientific">Sulfurifustis variabilis</name>
    <dbReference type="NCBI Taxonomy" id="1675686"/>
    <lineage>
        <taxon>Bacteria</taxon>
        <taxon>Pseudomonadati</taxon>
        <taxon>Pseudomonadota</taxon>
        <taxon>Gammaproteobacteria</taxon>
        <taxon>Acidiferrobacterales</taxon>
        <taxon>Acidiferrobacteraceae</taxon>
        <taxon>Sulfurifustis</taxon>
    </lineage>
</organism>
<dbReference type="AlphaFoldDB" id="A0A1B4V4P7"/>
<dbReference type="RefSeq" id="WP_096461018.1">
    <property type="nucleotide sequence ID" value="NZ_AP014936.1"/>
</dbReference>
<feature type="chain" id="PRO_5008571205" evidence="1">
    <location>
        <begin position="26"/>
        <end position="152"/>
    </location>
</feature>
<keyword evidence="3" id="KW-1185">Reference proteome</keyword>
<evidence type="ECO:0000313" key="3">
    <source>
        <dbReference type="Proteomes" id="UP000218899"/>
    </source>
</evidence>
<proteinExistence type="predicted"/>
<evidence type="ECO:0000256" key="1">
    <source>
        <dbReference type="SAM" id="SignalP"/>
    </source>
</evidence>
<dbReference type="Proteomes" id="UP000218899">
    <property type="component" value="Chromosome"/>
</dbReference>
<feature type="signal peptide" evidence="1">
    <location>
        <begin position="1"/>
        <end position="25"/>
    </location>
</feature>
<dbReference type="KEGG" id="sva:SVA_1963"/>
<dbReference type="InterPro" id="IPR036280">
    <property type="entry name" value="Multihaem_cyt_sf"/>
</dbReference>
<keyword evidence="1" id="KW-0732">Signal</keyword>
<sequence>MRNKRRWAWVGVIVAGSLAAAVAVAAAGYEDKKPARVPVPDVNIVQGDQCVEPTDEMRRNHMKYILHQRDETMHRGIRTTKHSLKGCINCHADPETGSVLGENGFCQTCHTYAAVKIDCFGCHTHKREPDAKVTGRGPVDLKAMVDAAEVRP</sequence>
<dbReference type="SUPFAM" id="SSF48695">
    <property type="entry name" value="Multiheme cytochromes"/>
    <property type="match status" value="1"/>
</dbReference>
<dbReference type="OrthoDB" id="9790557at2"/>
<reference evidence="2 3" key="1">
    <citation type="submission" date="2015-08" db="EMBL/GenBank/DDBJ databases">
        <title>Complete genome sequence of Sulfurifustis variabilis.</title>
        <authorList>
            <person name="Miura A."/>
            <person name="Kojima H."/>
            <person name="Fukui M."/>
        </authorList>
    </citation>
    <scope>NUCLEOTIDE SEQUENCE [LARGE SCALE GENOMIC DNA]</scope>
    <source>
        <strain evidence="3">skN76</strain>
    </source>
</reference>
<gene>
    <name evidence="2" type="ORF">SVA_1963</name>
</gene>
<dbReference type="EMBL" id="AP014936">
    <property type="protein sequence ID" value="BAU48516.1"/>
    <property type="molecule type" value="Genomic_DNA"/>
</dbReference>
<protein>
    <submittedName>
        <fullName evidence="2">Sulfur reduction protein DsrJ</fullName>
    </submittedName>
</protein>
<accession>A0A1B4V4P7</accession>
<name>A0A1B4V4P7_9GAMM</name>